<dbReference type="InterPro" id="IPR024344">
    <property type="entry name" value="MDMPI_metal-binding"/>
</dbReference>
<dbReference type="NCBIfam" id="TIGR03083">
    <property type="entry name" value="maleylpyruvate isomerase family mycothiol-dependent enzyme"/>
    <property type="match status" value="1"/>
</dbReference>
<comment type="caution">
    <text evidence="3">The sequence shown here is derived from an EMBL/GenBank/DDBJ whole genome shotgun (WGS) entry which is preliminary data.</text>
</comment>
<dbReference type="EMBL" id="PGEZ01000005">
    <property type="protein sequence ID" value="PJJ47846.1"/>
    <property type="molecule type" value="Genomic_DNA"/>
</dbReference>
<dbReference type="OrthoDB" id="154293at2"/>
<protein>
    <submittedName>
        <fullName evidence="3">Uncharacterized protein (TIGR03083 family)</fullName>
    </submittedName>
</protein>
<dbReference type="Gene3D" id="1.20.120.450">
    <property type="entry name" value="dinb family like domain"/>
    <property type="match status" value="1"/>
</dbReference>
<proteinExistence type="predicted"/>
<dbReference type="InterPro" id="IPR034660">
    <property type="entry name" value="DinB/YfiT-like"/>
</dbReference>
<dbReference type="SUPFAM" id="SSF109854">
    <property type="entry name" value="DinB/YfiT-like putative metalloenzymes"/>
    <property type="match status" value="1"/>
</dbReference>
<reference evidence="3 4" key="1">
    <citation type="submission" date="2017-11" db="EMBL/GenBank/DDBJ databases">
        <title>Genomic Encyclopedia of Archaeal and Bacterial Type Strains, Phase II (KMG-II): From Individual Species to Whole Genera.</title>
        <authorList>
            <person name="Goeker M."/>
        </authorList>
    </citation>
    <scope>NUCLEOTIDE SEQUENCE [LARGE SCALE GENOMIC DNA]</scope>
    <source>
        <strain evidence="3 4">DSM 27763</strain>
    </source>
</reference>
<sequence length="271" mass="28421">MTETTSNPLQLFVDAWAESADRTVALLRELSDTDWGTLTGCPGWRVREVVAHLAAVEAELAGGDGPSDVVITGAEMGSAYVEAGVAQRAEVSTVGLVDELAEAVEARRKALAPAPTEPASPADHSPGGSGWTWEVLLRNRVIDMWVHEQDIRRAVGRPGGYDGAAAQIVTQVFTMAIPFVVGKRVGADPGTTVVLEITGDVARTIAVGVSDDGRARPLDGPPAEPDVTLELDVDTFITLATGRRALRPATLSWTGDQRLAGAVLANLAVTP</sequence>
<dbReference type="SUPFAM" id="SSF55718">
    <property type="entry name" value="SCP-like"/>
    <property type="match status" value="1"/>
</dbReference>
<dbReference type="RefSeq" id="WP_157805245.1">
    <property type="nucleotide sequence ID" value="NZ_PGEZ01000005.1"/>
</dbReference>
<evidence type="ECO:0000256" key="1">
    <source>
        <dbReference type="SAM" id="MobiDB-lite"/>
    </source>
</evidence>
<feature type="region of interest" description="Disordered" evidence="1">
    <location>
        <begin position="108"/>
        <end position="129"/>
    </location>
</feature>
<gene>
    <name evidence="3" type="ORF">CLV56_4105</name>
</gene>
<dbReference type="GO" id="GO:0046872">
    <property type="term" value="F:metal ion binding"/>
    <property type="evidence" value="ECO:0007669"/>
    <property type="project" value="InterPro"/>
</dbReference>
<keyword evidence="4" id="KW-1185">Reference proteome</keyword>
<name>A0A2M9AQ70_9ACTN</name>
<dbReference type="InterPro" id="IPR017517">
    <property type="entry name" value="Maleyloyr_isom"/>
</dbReference>
<evidence type="ECO:0000259" key="2">
    <source>
        <dbReference type="Pfam" id="PF11716"/>
    </source>
</evidence>
<organism evidence="3 4">
    <name type="scientific">Mumia flava</name>
    <dbReference type="NCBI Taxonomy" id="1348852"/>
    <lineage>
        <taxon>Bacteria</taxon>
        <taxon>Bacillati</taxon>
        <taxon>Actinomycetota</taxon>
        <taxon>Actinomycetes</taxon>
        <taxon>Propionibacteriales</taxon>
        <taxon>Nocardioidaceae</taxon>
        <taxon>Mumia</taxon>
    </lineage>
</organism>
<dbReference type="Pfam" id="PF11716">
    <property type="entry name" value="MDMPI_N"/>
    <property type="match status" value="1"/>
</dbReference>
<evidence type="ECO:0000313" key="3">
    <source>
        <dbReference type="EMBL" id="PJJ47846.1"/>
    </source>
</evidence>
<dbReference type="AlphaFoldDB" id="A0A2M9AQ70"/>
<dbReference type="InterPro" id="IPR036527">
    <property type="entry name" value="SCP2_sterol-bd_dom_sf"/>
</dbReference>
<accession>A0A2M9AQ70</accession>
<evidence type="ECO:0000313" key="4">
    <source>
        <dbReference type="Proteomes" id="UP000230842"/>
    </source>
</evidence>
<feature type="domain" description="Mycothiol-dependent maleylpyruvate isomerase metal-binding" evidence="2">
    <location>
        <begin position="16"/>
        <end position="152"/>
    </location>
</feature>
<dbReference type="Proteomes" id="UP000230842">
    <property type="component" value="Unassembled WGS sequence"/>
</dbReference>